<dbReference type="Proteomes" id="UP000295636">
    <property type="component" value="Unassembled WGS sequence"/>
</dbReference>
<reference evidence="1 2" key="1">
    <citation type="submission" date="2019-03" db="EMBL/GenBank/DDBJ databases">
        <title>This is whole genome sequence of Paenibacillus sp MS74 strain.</title>
        <authorList>
            <person name="Trinh H.N."/>
        </authorList>
    </citation>
    <scope>NUCLEOTIDE SEQUENCE [LARGE SCALE GENOMIC DNA]</scope>
    <source>
        <strain evidence="1 2">MS74</strain>
    </source>
</reference>
<proteinExistence type="predicted"/>
<dbReference type="EMBL" id="SMRT01000030">
    <property type="protein sequence ID" value="TDF91122.1"/>
    <property type="molecule type" value="Genomic_DNA"/>
</dbReference>
<keyword evidence="2" id="KW-1185">Reference proteome</keyword>
<name>A0A4R5K8J2_9BACL</name>
<accession>A0A4R5K8J2</accession>
<comment type="caution">
    <text evidence="1">The sequence shown here is derived from an EMBL/GenBank/DDBJ whole genome shotgun (WGS) entry which is preliminary data.</text>
</comment>
<organism evidence="1 2">
    <name type="scientific">Paenibacillus piri</name>
    <dbReference type="NCBI Taxonomy" id="2547395"/>
    <lineage>
        <taxon>Bacteria</taxon>
        <taxon>Bacillati</taxon>
        <taxon>Bacillota</taxon>
        <taxon>Bacilli</taxon>
        <taxon>Bacillales</taxon>
        <taxon>Paenibacillaceae</taxon>
        <taxon>Paenibacillus</taxon>
    </lineage>
</organism>
<gene>
    <name evidence="1" type="ORF">E1757_33350</name>
</gene>
<sequence>MGKAKAPSAVFASLVLVAGDMALVAAFWASGDAQIGGASSETHPSANWIGLPSMTGGPSAHSSLRVNWMSAERMVT</sequence>
<evidence type="ECO:0000313" key="2">
    <source>
        <dbReference type="Proteomes" id="UP000295636"/>
    </source>
</evidence>
<evidence type="ECO:0000313" key="1">
    <source>
        <dbReference type="EMBL" id="TDF91122.1"/>
    </source>
</evidence>
<protein>
    <submittedName>
        <fullName evidence="1">Uncharacterized protein</fullName>
    </submittedName>
</protein>
<dbReference type="RefSeq" id="WP_133236417.1">
    <property type="nucleotide sequence ID" value="NZ_SMRT01000030.1"/>
</dbReference>
<dbReference type="AlphaFoldDB" id="A0A4R5K8J2"/>